<accession>A0A0N7KKC0</accession>
<evidence type="ECO:0000313" key="1">
    <source>
        <dbReference type="EMBL" id="BAS92793.1"/>
    </source>
</evidence>
<reference evidence="1 2" key="3">
    <citation type="journal article" date="2013" name="Rice">
        <title>Improvement of the Oryza sativa Nipponbare reference genome using next generation sequence and optical map data.</title>
        <authorList>
            <person name="Kawahara Y."/>
            <person name="de la Bastide M."/>
            <person name="Hamilton J.P."/>
            <person name="Kanamori H."/>
            <person name="McCombie W.R."/>
            <person name="Ouyang S."/>
            <person name="Schwartz D.C."/>
            <person name="Tanaka T."/>
            <person name="Wu J."/>
            <person name="Zhou S."/>
            <person name="Childs K.L."/>
            <person name="Davidson R.M."/>
            <person name="Lin H."/>
            <person name="Quesada-Ocampo L."/>
            <person name="Vaillancourt B."/>
            <person name="Sakai H."/>
            <person name="Lee S.S."/>
            <person name="Kim J."/>
            <person name="Numa H."/>
            <person name="Itoh T."/>
            <person name="Buell C.R."/>
            <person name="Matsumoto T."/>
        </authorList>
    </citation>
    <scope>NUCLEOTIDE SEQUENCE [LARGE SCALE GENOMIC DNA]</scope>
    <source>
        <strain evidence="2">cv. Nipponbare</strain>
    </source>
</reference>
<dbReference type="Gramene" id="Os05t0210525-00">
    <property type="protein sequence ID" value="Os05t0210525-00"/>
    <property type="gene ID" value="Os05g0210525"/>
</dbReference>
<gene>
    <name evidence="1" type="ordered locus">Os05g0210525</name>
    <name evidence="1" type="ORF">OSNPB_050210525</name>
</gene>
<dbReference type="Proteomes" id="UP000059680">
    <property type="component" value="Chromosome 5"/>
</dbReference>
<proteinExistence type="predicted"/>
<reference evidence="1 2" key="2">
    <citation type="journal article" date="2013" name="Plant Cell Physiol.">
        <title>Rice Annotation Project Database (RAP-DB): an integrative and interactive database for rice genomics.</title>
        <authorList>
            <person name="Sakai H."/>
            <person name="Lee S.S."/>
            <person name="Tanaka T."/>
            <person name="Numa H."/>
            <person name="Kim J."/>
            <person name="Kawahara Y."/>
            <person name="Wakimoto H."/>
            <person name="Yang C.C."/>
            <person name="Iwamoto M."/>
            <person name="Abe T."/>
            <person name="Yamada Y."/>
            <person name="Muto A."/>
            <person name="Inokuchi H."/>
            <person name="Ikemura T."/>
            <person name="Matsumoto T."/>
            <person name="Sasaki T."/>
            <person name="Itoh T."/>
        </authorList>
    </citation>
    <scope>NUCLEOTIDE SEQUENCE [LARGE SCALE GENOMIC DNA]</scope>
    <source>
        <strain evidence="2">cv. Nipponbare</strain>
    </source>
</reference>
<name>A0A0N7KKC0_ORYSJ</name>
<reference evidence="2" key="1">
    <citation type="journal article" date="2005" name="Nature">
        <title>The map-based sequence of the rice genome.</title>
        <authorList>
            <consortium name="International rice genome sequencing project (IRGSP)"/>
            <person name="Matsumoto T."/>
            <person name="Wu J."/>
            <person name="Kanamori H."/>
            <person name="Katayose Y."/>
            <person name="Fujisawa M."/>
            <person name="Namiki N."/>
            <person name="Mizuno H."/>
            <person name="Yamamoto K."/>
            <person name="Antonio B.A."/>
            <person name="Baba T."/>
            <person name="Sakata K."/>
            <person name="Nagamura Y."/>
            <person name="Aoki H."/>
            <person name="Arikawa K."/>
            <person name="Arita K."/>
            <person name="Bito T."/>
            <person name="Chiden Y."/>
            <person name="Fujitsuka N."/>
            <person name="Fukunaka R."/>
            <person name="Hamada M."/>
            <person name="Harada C."/>
            <person name="Hayashi A."/>
            <person name="Hijishita S."/>
            <person name="Honda M."/>
            <person name="Hosokawa S."/>
            <person name="Ichikawa Y."/>
            <person name="Idonuma A."/>
            <person name="Iijima M."/>
            <person name="Ikeda M."/>
            <person name="Ikeno M."/>
            <person name="Ito K."/>
            <person name="Ito S."/>
            <person name="Ito T."/>
            <person name="Ito Y."/>
            <person name="Ito Y."/>
            <person name="Iwabuchi A."/>
            <person name="Kamiya K."/>
            <person name="Karasawa W."/>
            <person name="Kurita K."/>
            <person name="Katagiri S."/>
            <person name="Kikuta A."/>
            <person name="Kobayashi H."/>
            <person name="Kobayashi N."/>
            <person name="Machita K."/>
            <person name="Maehara T."/>
            <person name="Masukawa M."/>
            <person name="Mizubayashi T."/>
            <person name="Mukai Y."/>
            <person name="Nagasaki H."/>
            <person name="Nagata Y."/>
            <person name="Naito S."/>
            <person name="Nakashima M."/>
            <person name="Nakama Y."/>
            <person name="Nakamichi Y."/>
            <person name="Nakamura M."/>
            <person name="Meguro A."/>
            <person name="Negishi M."/>
            <person name="Ohta I."/>
            <person name="Ohta T."/>
            <person name="Okamoto M."/>
            <person name="Ono N."/>
            <person name="Saji S."/>
            <person name="Sakaguchi M."/>
            <person name="Sakai K."/>
            <person name="Shibata M."/>
            <person name="Shimokawa T."/>
            <person name="Song J."/>
            <person name="Takazaki Y."/>
            <person name="Terasawa K."/>
            <person name="Tsugane M."/>
            <person name="Tsuji K."/>
            <person name="Ueda S."/>
            <person name="Waki K."/>
            <person name="Yamagata H."/>
            <person name="Yamamoto M."/>
            <person name="Yamamoto S."/>
            <person name="Yamane H."/>
            <person name="Yoshiki S."/>
            <person name="Yoshihara R."/>
            <person name="Yukawa K."/>
            <person name="Zhong H."/>
            <person name="Yano M."/>
            <person name="Yuan Q."/>
            <person name="Ouyang S."/>
            <person name="Liu J."/>
            <person name="Jones K.M."/>
            <person name="Gansberger K."/>
            <person name="Moffat K."/>
            <person name="Hill J."/>
            <person name="Bera J."/>
            <person name="Fadrosh D."/>
            <person name="Jin S."/>
            <person name="Johri S."/>
            <person name="Kim M."/>
            <person name="Overton L."/>
            <person name="Reardon M."/>
            <person name="Tsitrin T."/>
            <person name="Vuong H."/>
            <person name="Weaver B."/>
            <person name="Ciecko A."/>
            <person name="Tallon L."/>
            <person name="Jackson J."/>
            <person name="Pai G."/>
            <person name="Aken S.V."/>
            <person name="Utterback T."/>
            <person name="Reidmuller S."/>
            <person name="Feldblyum T."/>
            <person name="Hsiao J."/>
            <person name="Zismann V."/>
            <person name="Iobst S."/>
            <person name="de Vazeille A.R."/>
            <person name="Buell C.R."/>
            <person name="Ying K."/>
            <person name="Li Y."/>
            <person name="Lu T."/>
            <person name="Huang Y."/>
            <person name="Zhao Q."/>
            <person name="Feng Q."/>
            <person name="Zhang L."/>
            <person name="Zhu J."/>
            <person name="Weng Q."/>
            <person name="Mu J."/>
            <person name="Lu Y."/>
            <person name="Fan D."/>
            <person name="Liu Y."/>
            <person name="Guan J."/>
            <person name="Zhang Y."/>
            <person name="Yu S."/>
            <person name="Liu X."/>
            <person name="Zhang Y."/>
            <person name="Hong G."/>
            <person name="Han B."/>
            <person name="Choisne N."/>
            <person name="Demange N."/>
            <person name="Orjeda G."/>
            <person name="Samain S."/>
            <person name="Cattolico L."/>
            <person name="Pelletier E."/>
            <person name="Couloux A."/>
            <person name="Segurens B."/>
            <person name="Wincker P."/>
            <person name="D'Hont A."/>
            <person name="Scarpelli C."/>
            <person name="Weissenbach J."/>
            <person name="Salanoubat M."/>
            <person name="Quetier F."/>
            <person name="Yu Y."/>
            <person name="Kim H.R."/>
            <person name="Rambo T."/>
            <person name="Currie J."/>
            <person name="Collura K."/>
            <person name="Luo M."/>
            <person name="Yang T."/>
            <person name="Ammiraju J.S.S."/>
            <person name="Engler F."/>
            <person name="Soderlund C."/>
            <person name="Wing R.A."/>
            <person name="Palmer L.E."/>
            <person name="de la Bastide M."/>
            <person name="Spiegel L."/>
            <person name="Nascimento L."/>
            <person name="Zutavern T."/>
            <person name="O'Shaughnessy A."/>
            <person name="Dike S."/>
            <person name="Dedhia N."/>
            <person name="Preston R."/>
            <person name="Balija V."/>
            <person name="McCombie W.R."/>
            <person name="Chow T."/>
            <person name="Chen H."/>
            <person name="Chung M."/>
            <person name="Chen C."/>
            <person name="Shaw J."/>
            <person name="Wu H."/>
            <person name="Hsiao K."/>
            <person name="Chao Y."/>
            <person name="Chu M."/>
            <person name="Cheng C."/>
            <person name="Hour A."/>
            <person name="Lee P."/>
            <person name="Lin S."/>
            <person name="Lin Y."/>
            <person name="Liou J."/>
            <person name="Liu S."/>
            <person name="Hsing Y."/>
            <person name="Raghuvanshi S."/>
            <person name="Mohanty A."/>
            <person name="Bharti A.K."/>
            <person name="Gaur A."/>
            <person name="Gupta V."/>
            <person name="Kumar D."/>
            <person name="Ravi V."/>
            <person name="Vij S."/>
            <person name="Kapur A."/>
            <person name="Khurana P."/>
            <person name="Khurana P."/>
            <person name="Khurana J.P."/>
            <person name="Tyagi A.K."/>
            <person name="Gaikwad K."/>
            <person name="Singh A."/>
            <person name="Dalal V."/>
            <person name="Srivastava S."/>
            <person name="Dixit A."/>
            <person name="Pal A.K."/>
            <person name="Ghazi I.A."/>
            <person name="Yadav M."/>
            <person name="Pandit A."/>
            <person name="Bhargava A."/>
            <person name="Sureshbabu K."/>
            <person name="Batra K."/>
            <person name="Sharma T.R."/>
            <person name="Mohapatra T."/>
            <person name="Singh N.K."/>
            <person name="Messing J."/>
            <person name="Nelson A.B."/>
            <person name="Fuks G."/>
            <person name="Kavchok S."/>
            <person name="Keizer G."/>
            <person name="Linton E."/>
            <person name="Llaca V."/>
            <person name="Song R."/>
            <person name="Tanyolac B."/>
            <person name="Young S."/>
            <person name="Ho-Il K."/>
            <person name="Hahn J.H."/>
            <person name="Sangsakoo G."/>
            <person name="Vanavichit A."/>
            <person name="de Mattos Luiz.A.T."/>
            <person name="Zimmer P.D."/>
            <person name="Malone G."/>
            <person name="Dellagostin O."/>
            <person name="de Oliveira A.C."/>
            <person name="Bevan M."/>
            <person name="Bancroft I."/>
            <person name="Minx P."/>
            <person name="Cordum H."/>
            <person name="Wilson R."/>
            <person name="Cheng Z."/>
            <person name="Jin W."/>
            <person name="Jiang J."/>
            <person name="Leong S.A."/>
            <person name="Iwama H."/>
            <person name="Gojobori T."/>
            <person name="Itoh T."/>
            <person name="Niimura Y."/>
            <person name="Fujii Y."/>
            <person name="Habara T."/>
            <person name="Sakai H."/>
            <person name="Sato Y."/>
            <person name="Wilson G."/>
            <person name="Kumar K."/>
            <person name="McCouch S."/>
            <person name="Juretic N."/>
            <person name="Hoen D."/>
            <person name="Wright S."/>
            <person name="Bruskiewich R."/>
            <person name="Bureau T."/>
            <person name="Miyao A."/>
            <person name="Hirochika H."/>
            <person name="Nishikawa T."/>
            <person name="Kadowaki K."/>
            <person name="Sugiura M."/>
            <person name="Burr B."/>
            <person name="Sasaki T."/>
        </authorList>
    </citation>
    <scope>NUCLEOTIDE SEQUENCE [LARGE SCALE GENOMIC DNA]</scope>
    <source>
        <strain evidence="2">cv. Nipponbare</strain>
    </source>
</reference>
<dbReference type="PANTHER" id="PTHR33237">
    <property type="entry name" value="F2P16.13 PROTEIN-RELATED"/>
    <property type="match status" value="1"/>
</dbReference>
<dbReference type="EMBL" id="AP014961">
    <property type="protein sequence ID" value="BAS92793.1"/>
    <property type="molecule type" value="Genomic_DNA"/>
</dbReference>
<evidence type="ECO:0000313" key="2">
    <source>
        <dbReference type="Proteomes" id="UP000059680"/>
    </source>
</evidence>
<feature type="non-terminal residue" evidence="1">
    <location>
        <position position="1"/>
    </location>
</feature>
<protein>
    <submittedName>
        <fullName evidence="1">Os05g0210525 protein</fullName>
    </submittedName>
</protein>
<dbReference type="InParanoid" id="A0A0N7KKC0"/>
<dbReference type="AlphaFoldDB" id="A0A0N7KKC0"/>
<sequence length="122" mass="13428">HLRPRVGIAVSFSSRAIVPFLGGGGGNGKKAISSLSRRRKARPELSFRMEDGVWRKEILMEERCQSLDFSGMIYYDVAGRHLEQPHRRARCCAARCRRPSSSRPTPLAAGDTPCSCGLAANL</sequence>
<organism evidence="1 2">
    <name type="scientific">Oryza sativa subsp. japonica</name>
    <name type="common">Rice</name>
    <dbReference type="NCBI Taxonomy" id="39947"/>
    <lineage>
        <taxon>Eukaryota</taxon>
        <taxon>Viridiplantae</taxon>
        <taxon>Streptophyta</taxon>
        <taxon>Embryophyta</taxon>
        <taxon>Tracheophyta</taxon>
        <taxon>Spermatophyta</taxon>
        <taxon>Magnoliopsida</taxon>
        <taxon>Liliopsida</taxon>
        <taxon>Poales</taxon>
        <taxon>Poaceae</taxon>
        <taxon>BOP clade</taxon>
        <taxon>Oryzoideae</taxon>
        <taxon>Oryzeae</taxon>
        <taxon>Oryzinae</taxon>
        <taxon>Oryza</taxon>
        <taxon>Oryza sativa</taxon>
    </lineage>
</organism>
<dbReference type="PaxDb" id="39947-A0A0N7KKC0"/>
<keyword evidence="2" id="KW-1185">Reference proteome</keyword>
<dbReference type="PANTHER" id="PTHR33237:SF5">
    <property type="entry name" value="OS02G0711400 PROTEIN"/>
    <property type="match status" value="1"/>
</dbReference>